<dbReference type="Gramene" id="TraesCS4A03G0696100.1">
    <property type="protein sequence ID" value="TraesCS4A03G0696100.1.CDS"/>
    <property type="gene ID" value="TraesCS4A03G0696100"/>
</dbReference>
<dbReference type="GeneID" id="123087108"/>
<keyword evidence="3" id="KW-0539">Nucleus</keyword>
<evidence type="ECO:0000313" key="6">
    <source>
        <dbReference type="EnsemblPlants" id="TraesCS4A02G268000.1"/>
    </source>
</evidence>
<dbReference type="FunFam" id="1.10.10.10:FF:000659">
    <property type="entry name" value="Putative serine/threonine protein kinase IREH1"/>
    <property type="match status" value="1"/>
</dbReference>
<organism evidence="6">
    <name type="scientific">Triticum aestivum</name>
    <name type="common">Wheat</name>
    <dbReference type="NCBI Taxonomy" id="4565"/>
    <lineage>
        <taxon>Eukaryota</taxon>
        <taxon>Viridiplantae</taxon>
        <taxon>Streptophyta</taxon>
        <taxon>Embryophyta</taxon>
        <taxon>Tracheophyta</taxon>
        <taxon>Spermatophyta</taxon>
        <taxon>Magnoliopsida</taxon>
        <taxon>Liliopsida</taxon>
        <taxon>Poales</taxon>
        <taxon>Poaceae</taxon>
        <taxon>BOP clade</taxon>
        <taxon>Pooideae</taxon>
        <taxon>Triticodae</taxon>
        <taxon>Triticeae</taxon>
        <taxon>Triticinae</taxon>
        <taxon>Triticum</taxon>
    </lineage>
</organism>
<dbReference type="PRINTS" id="PR00929">
    <property type="entry name" value="ATHOOK"/>
</dbReference>
<dbReference type="GO" id="GO:0030261">
    <property type="term" value="P:chromosome condensation"/>
    <property type="evidence" value="ECO:0000318"/>
    <property type="project" value="GO_Central"/>
</dbReference>
<dbReference type="Pfam" id="PF00538">
    <property type="entry name" value="Linker_histone"/>
    <property type="match status" value="1"/>
</dbReference>
<gene>
    <name evidence="6" type="primary">LOC123087108</name>
</gene>
<dbReference type="Gramene" id="TraesROB_scaffold_021223_01G000100.1">
    <property type="protein sequence ID" value="TraesROB_scaffold_021223_01G000100.1"/>
    <property type="gene ID" value="TraesROB_scaffold_021223_01G000100"/>
</dbReference>
<dbReference type="Gramene" id="TraesPARA_EIv1.0_1241430.1">
    <property type="protein sequence ID" value="TraesPARA_EIv1.0_1241430.1.CDS"/>
    <property type="gene ID" value="TraesPARA_EIv1.0_1241430"/>
</dbReference>
<dbReference type="Gramene" id="TraesCLE_scaffold_064147_01G000200.1">
    <property type="protein sequence ID" value="TraesCLE_scaffold_064147_01G000200.1"/>
    <property type="gene ID" value="TraesCLE_scaffold_064147_01G000200"/>
</dbReference>
<dbReference type="PANTHER" id="PTHR11467">
    <property type="entry name" value="HISTONE H1"/>
    <property type="match status" value="1"/>
</dbReference>
<evidence type="ECO:0000313" key="7">
    <source>
        <dbReference type="Proteomes" id="UP000019116"/>
    </source>
</evidence>
<dbReference type="InterPro" id="IPR005818">
    <property type="entry name" value="Histone_H1/H5_H15"/>
</dbReference>
<dbReference type="GO" id="GO:0031492">
    <property type="term" value="F:nucleosomal DNA binding"/>
    <property type="evidence" value="ECO:0000318"/>
    <property type="project" value="GO_Central"/>
</dbReference>
<feature type="compositionally biased region" description="Acidic residues" evidence="4">
    <location>
        <begin position="102"/>
        <end position="122"/>
    </location>
</feature>
<dbReference type="SUPFAM" id="SSF46785">
    <property type="entry name" value="Winged helix' DNA-binding domain"/>
    <property type="match status" value="1"/>
</dbReference>
<dbReference type="EnsemblPlants" id="TraesCS4A02G268000.1">
    <property type="protein sequence ID" value="TraesCS4A02G268000.1"/>
    <property type="gene ID" value="TraesCS4A02G268000"/>
</dbReference>
<comment type="subcellular location">
    <subcellularLocation>
        <location evidence="1">Nucleus</location>
    </subcellularLocation>
</comment>
<evidence type="ECO:0000256" key="2">
    <source>
        <dbReference type="ARBA" id="ARBA00023125"/>
    </source>
</evidence>
<protein>
    <recommendedName>
        <fullName evidence="5">H15 domain-containing protein</fullName>
    </recommendedName>
</protein>
<dbReference type="GO" id="GO:0005730">
    <property type="term" value="C:nucleolus"/>
    <property type="evidence" value="ECO:0000318"/>
    <property type="project" value="GO_Central"/>
</dbReference>
<dbReference type="Gramene" id="TraesCAD_scaffold_109711_01G000100.1">
    <property type="protein sequence ID" value="TraesCAD_scaffold_109711_01G000100.1"/>
    <property type="gene ID" value="TraesCAD_scaffold_109711_01G000100"/>
</dbReference>
<reference evidence="6" key="1">
    <citation type="submission" date="2018-08" db="EMBL/GenBank/DDBJ databases">
        <authorList>
            <person name="Rossello M."/>
        </authorList>
    </citation>
    <scope>NUCLEOTIDE SEQUENCE [LARGE SCALE GENOMIC DNA]</scope>
    <source>
        <strain evidence="6">cv. Chinese Spring</strain>
    </source>
</reference>
<dbReference type="InterPro" id="IPR036388">
    <property type="entry name" value="WH-like_DNA-bd_sf"/>
</dbReference>
<dbReference type="Gramene" id="TraesMAC4A03G02137620.1">
    <property type="protein sequence ID" value="TraesMAC4A03G02137620.1"/>
    <property type="gene ID" value="TraesMAC4A03G02137620"/>
</dbReference>
<dbReference type="GO" id="GO:0000786">
    <property type="term" value="C:nucleosome"/>
    <property type="evidence" value="ECO:0007669"/>
    <property type="project" value="InterPro"/>
</dbReference>
<dbReference type="Proteomes" id="UP000019116">
    <property type="component" value="Chromosome 4A"/>
</dbReference>
<dbReference type="InterPro" id="IPR017956">
    <property type="entry name" value="AT_hook_DNA-bd_motif"/>
</dbReference>
<dbReference type="GO" id="GO:0045910">
    <property type="term" value="P:negative regulation of DNA recombination"/>
    <property type="evidence" value="ECO:0000318"/>
    <property type="project" value="GO_Central"/>
</dbReference>
<dbReference type="PANTHER" id="PTHR11467:SF29">
    <property type="entry name" value="OS03G0711600 PROTEIN"/>
    <property type="match status" value="1"/>
</dbReference>
<dbReference type="Gramene" id="TraesJUL4A03G02157700.1">
    <property type="protein sequence ID" value="TraesJUL4A03G02157700.1"/>
    <property type="gene ID" value="TraesJUL4A03G02157700"/>
</dbReference>
<dbReference type="RefSeq" id="XP_044364943.1">
    <property type="nucleotide sequence ID" value="XM_044509008.1"/>
</dbReference>
<evidence type="ECO:0000256" key="1">
    <source>
        <dbReference type="ARBA" id="ARBA00004123"/>
    </source>
</evidence>
<feature type="region of interest" description="Disordered" evidence="4">
    <location>
        <begin position="86"/>
        <end position="232"/>
    </location>
</feature>
<reference evidence="6" key="2">
    <citation type="submission" date="2018-10" db="UniProtKB">
        <authorList>
            <consortium name="EnsemblPlants"/>
        </authorList>
    </citation>
    <scope>IDENTIFICATION</scope>
</reference>
<dbReference type="PROSITE" id="PS51504">
    <property type="entry name" value="H15"/>
    <property type="match status" value="1"/>
</dbReference>
<dbReference type="SMART" id="SM00384">
    <property type="entry name" value="AT_hook"/>
    <property type="match status" value="3"/>
</dbReference>
<dbReference type="Gramene" id="TraesRN4A0100715400.1">
    <property type="protein sequence ID" value="TraesRN4A0100715400.1"/>
    <property type="gene ID" value="TraesRN4A0100715400"/>
</dbReference>
<evidence type="ECO:0000259" key="5">
    <source>
        <dbReference type="PROSITE" id="PS51504"/>
    </source>
</evidence>
<dbReference type="AlphaFoldDB" id="A0A3B6I0P5"/>
<dbReference type="SMART" id="SM00526">
    <property type="entry name" value="H15"/>
    <property type="match status" value="1"/>
</dbReference>
<dbReference type="OMA" id="NPPLEWR"/>
<dbReference type="SMR" id="A0A3B6I0P5"/>
<dbReference type="Gramene" id="TraesARI4A03G02176120.1">
    <property type="protein sequence ID" value="TraesARI4A03G02176120.1"/>
    <property type="gene ID" value="TraesARI4A03G02176120"/>
</dbReference>
<dbReference type="Gramene" id="TraesNOR4A03G02160570.1">
    <property type="protein sequence ID" value="TraesNOR4A03G02160570.1"/>
    <property type="gene ID" value="TraesNOR4A03G02160570"/>
</dbReference>
<evidence type="ECO:0000256" key="4">
    <source>
        <dbReference type="SAM" id="MobiDB-lite"/>
    </source>
</evidence>
<dbReference type="GO" id="GO:0005634">
    <property type="term" value="C:nucleus"/>
    <property type="evidence" value="ECO:0000318"/>
    <property type="project" value="GO_Central"/>
</dbReference>
<dbReference type="GO" id="GO:0006334">
    <property type="term" value="P:nucleosome assembly"/>
    <property type="evidence" value="ECO:0007669"/>
    <property type="project" value="InterPro"/>
</dbReference>
<dbReference type="OrthoDB" id="1110759at2759"/>
<dbReference type="Gramene" id="TraesWEE_scaffold_025530_01G000200.1">
    <property type="protein sequence ID" value="TraesWEE_scaffold_025530_01G000200.1"/>
    <property type="gene ID" value="TraesWEE_scaffold_025530_01G000200"/>
</dbReference>
<name>A0A3B6I0P5_WHEAT</name>
<dbReference type="GO" id="GO:0003690">
    <property type="term" value="F:double-stranded DNA binding"/>
    <property type="evidence" value="ECO:0000318"/>
    <property type="project" value="GO_Central"/>
</dbReference>
<keyword evidence="2" id="KW-0238">DNA-binding</keyword>
<dbReference type="Gramene" id="TraesCS4A02G268000.1">
    <property type="protein sequence ID" value="TraesCS4A02G268000.1"/>
    <property type="gene ID" value="TraesCS4A02G268000"/>
</dbReference>
<accession>A0A3B6I0P5</accession>
<feature type="compositionally biased region" description="Low complexity" evidence="4">
    <location>
        <begin position="152"/>
        <end position="162"/>
    </location>
</feature>
<keyword evidence="7" id="KW-1185">Reference proteome</keyword>
<dbReference type="Gene3D" id="1.10.10.10">
    <property type="entry name" value="Winged helix-like DNA-binding domain superfamily/Winged helix DNA-binding domain"/>
    <property type="match status" value="1"/>
</dbReference>
<dbReference type="InterPro" id="IPR036390">
    <property type="entry name" value="WH_DNA-bd_sf"/>
</dbReference>
<dbReference type="Gramene" id="TraesSYM4A03G02166090.1">
    <property type="protein sequence ID" value="TraesSYM4A03G02166090.1"/>
    <property type="gene ID" value="TraesSYM4A03G02166090"/>
</dbReference>
<proteinExistence type="predicted"/>
<sequence>MATSSGDQSSPRAASDLAVLPSYPEMIVEAIASLREPNGSSQAAIARRIEAARGAGGDLPPSHPALVAAHLSRMSAAAELVAVAGGKYALPPPPPPSRSPVEEDDMEAEMEEEEEEDDESSDDAPLLLPPPPPAKRGRGRPPKVRPPGHYPGGAPAAIGAPPSDGLAVVAVATAPRRRGRPPKPRDPDAPPKIPRPRGRPRKNPLPDGMVPVPRPGPTTAKPRPQFAEVGFV</sequence>
<evidence type="ECO:0000256" key="3">
    <source>
        <dbReference type="ARBA" id="ARBA00023242"/>
    </source>
</evidence>
<feature type="domain" description="H15" evidence="5">
    <location>
        <begin position="19"/>
        <end position="92"/>
    </location>
</feature>
<dbReference type="Gramene" id="TraesLDM4A03G02137060.1">
    <property type="protein sequence ID" value="TraesLDM4A03G02137060.1"/>
    <property type="gene ID" value="TraesLDM4A03G02137060"/>
</dbReference>